<gene>
    <name evidence="6" type="ordered locus">Swit_1074</name>
</gene>
<comment type="similarity">
    <text evidence="2">Belongs to the threonine aldolase family.</text>
</comment>
<dbReference type="PANTHER" id="PTHR48097:SF9">
    <property type="entry name" value="L-THREONINE ALDOLASE"/>
    <property type="match status" value="1"/>
</dbReference>
<evidence type="ECO:0000256" key="1">
    <source>
        <dbReference type="ARBA" id="ARBA00001933"/>
    </source>
</evidence>
<dbReference type="KEGG" id="swi:Swit_1074"/>
<dbReference type="InterPro" id="IPR015424">
    <property type="entry name" value="PyrdxlP-dep_Trfase"/>
</dbReference>
<dbReference type="AlphaFoldDB" id="A0A9J9H9G2"/>
<proteinExistence type="inferred from homology"/>
<comment type="subunit">
    <text evidence="3">Homotetramer.</text>
</comment>
<feature type="domain" description="Aromatic amino acid beta-eliminating lyase/threonine aldolase" evidence="5">
    <location>
        <begin position="42"/>
        <end position="274"/>
    </location>
</feature>
<dbReference type="EMBL" id="CP000699">
    <property type="protein sequence ID" value="ABQ67440.1"/>
    <property type="molecule type" value="Genomic_DNA"/>
</dbReference>
<evidence type="ECO:0000256" key="4">
    <source>
        <dbReference type="ARBA" id="ARBA00022898"/>
    </source>
</evidence>
<evidence type="ECO:0000313" key="6">
    <source>
        <dbReference type="EMBL" id="ABQ67440.1"/>
    </source>
</evidence>
<protein>
    <submittedName>
        <fullName evidence="6">L-threonine aldolase</fullName>
        <ecNumber evidence="6">4.1.2.5</ecNumber>
    </submittedName>
</protein>
<name>A0A9J9H9G2_RHIWR</name>
<keyword evidence="6" id="KW-0456">Lyase</keyword>
<dbReference type="PANTHER" id="PTHR48097">
    <property type="entry name" value="L-THREONINE ALDOLASE-RELATED"/>
    <property type="match status" value="1"/>
</dbReference>
<keyword evidence="7" id="KW-1185">Reference proteome</keyword>
<dbReference type="InterPro" id="IPR001597">
    <property type="entry name" value="ArAA_b-elim_lyase/Thr_aldolase"/>
</dbReference>
<evidence type="ECO:0000313" key="7">
    <source>
        <dbReference type="Proteomes" id="UP000001989"/>
    </source>
</evidence>
<dbReference type="Pfam" id="PF01212">
    <property type="entry name" value="Beta_elim_lyase"/>
    <property type="match status" value="1"/>
</dbReference>
<dbReference type="GO" id="GO:0008732">
    <property type="term" value="F:L-allo-threonine aldolase activity"/>
    <property type="evidence" value="ECO:0007669"/>
    <property type="project" value="TreeGrafter"/>
</dbReference>
<dbReference type="OrthoDB" id="9774495at2"/>
<accession>A0A9J9H9G2</accession>
<organism evidence="6 7">
    <name type="scientific">Rhizorhabdus wittichii (strain DSM 6014 / CCUG 31198 / JCM 15750 / NBRC 105917 / EY 4224 / RW1)</name>
    <name type="common">Sphingomonas wittichii</name>
    <dbReference type="NCBI Taxonomy" id="392499"/>
    <lineage>
        <taxon>Bacteria</taxon>
        <taxon>Pseudomonadati</taxon>
        <taxon>Pseudomonadota</taxon>
        <taxon>Alphaproteobacteria</taxon>
        <taxon>Sphingomonadales</taxon>
        <taxon>Sphingomonadaceae</taxon>
        <taxon>Rhizorhabdus</taxon>
    </lineage>
</organism>
<dbReference type="EC" id="4.1.2.5" evidence="6"/>
<dbReference type="GO" id="GO:0006567">
    <property type="term" value="P:L-threonine catabolic process"/>
    <property type="evidence" value="ECO:0007669"/>
    <property type="project" value="TreeGrafter"/>
</dbReference>
<reference evidence="6 7" key="1">
    <citation type="journal article" date="2010" name="J. Bacteriol.">
        <title>Genome sequence of the dioxin-mineralizing bacterium Sphingomonas wittichii RW1.</title>
        <authorList>
            <person name="Miller T.R."/>
            <person name="Delcher A.L."/>
            <person name="Salzberg S.L."/>
            <person name="Saunders E."/>
            <person name="Detter J.C."/>
            <person name="Halden R.U."/>
        </authorList>
    </citation>
    <scope>NUCLEOTIDE SEQUENCE [LARGE SCALE GENOMIC DNA]</scope>
    <source>
        <strain evidence="7">DSM 6014 / CCUG 31198 / JCM 15750 / NBRC 105917 / EY 4224 / RW1</strain>
    </source>
</reference>
<sequence>MTEDDQAERLNCSHILPGHRPVDVRELLATLAAHPMAARSPDFYGMGGAVAELEAQVAALLGKERGLFFVNGMTAQMTVLRRHADLAGTPNVVIHPLSHMDVDEANGLERAAGLTPVRLGRHAPFALDALEQVSDPLAAVVLELPLRRAGYLLPPIEEVRAIADHCRARGIALHIDGARLWEAAAGYGVELADLAELGDSVYVSLYKGLGGLGGAVIAGSADFIQSLAIWKGRFGGNMFTAFPYALAGLAGLERHLPRMPAYVARARELAALLARDFRLNPVVPHVNAFQLLLPGTREALVARNRAFAQTRGVWLWNTLVEAPIAGQTIAEVVIGESSERFTMEEAAAWISAFSNQ</sequence>
<dbReference type="SUPFAM" id="SSF53383">
    <property type="entry name" value="PLP-dependent transferases"/>
    <property type="match status" value="1"/>
</dbReference>
<comment type="cofactor">
    <cofactor evidence="1">
        <name>pyridoxal 5'-phosphate</name>
        <dbReference type="ChEBI" id="CHEBI:597326"/>
    </cofactor>
</comment>
<evidence type="ECO:0000259" key="5">
    <source>
        <dbReference type="Pfam" id="PF01212"/>
    </source>
</evidence>
<evidence type="ECO:0000256" key="2">
    <source>
        <dbReference type="ARBA" id="ARBA00006966"/>
    </source>
</evidence>
<dbReference type="Gene3D" id="3.90.1150.10">
    <property type="entry name" value="Aspartate Aminotransferase, domain 1"/>
    <property type="match status" value="1"/>
</dbReference>
<keyword evidence="4" id="KW-0663">Pyridoxal phosphate</keyword>
<dbReference type="InterPro" id="IPR015422">
    <property type="entry name" value="PyrdxlP-dep_Trfase_small"/>
</dbReference>
<dbReference type="InterPro" id="IPR015421">
    <property type="entry name" value="PyrdxlP-dep_Trfase_major"/>
</dbReference>
<evidence type="ECO:0000256" key="3">
    <source>
        <dbReference type="ARBA" id="ARBA00011881"/>
    </source>
</evidence>
<dbReference type="GO" id="GO:0006545">
    <property type="term" value="P:glycine biosynthetic process"/>
    <property type="evidence" value="ECO:0007669"/>
    <property type="project" value="TreeGrafter"/>
</dbReference>
<dbReference type="Proteomes" id="UP000001989">
    <property type="component" value="Chromosome"/>
</dbReference>
<dbReference type="GO" id="GO:0005829">
    <property type="term" value="C:cytosol"/>
    <property type="evidence" value="ECO:0007669"/>
    <property type="project" value="TreeGrafter"/>
</dbReference>
<dbReference type="Gene3D" id="3.40.640.10">
    <property type="entry name" value="Type I PLP-dependent aspartate aminotransferase-like (Major domain)"/>
    <property type="match status" value="1"/>
</dbReference>